<evidence type="ECO:0000259" key="3">
    <source>
        <dbReference type="PROSITE" id="PS50894"/>
    </source>
</evidence>
<dbReference type="Pfam" id="PF01627">
    <property type="entry name" value="Hpt"/>
    <property type="match status" value="1"/>
</dbReference>
<dbReference type="RefSeq" id="WP_345010359.1">
    <property type="nucleotide sequence ID" value="NZ_BAABFC010000006.1"/>
</dbReference>
<keyword evidence="5" id="KW-1185">Reference proteome</keyword>
<protein>
    <recommendedName>
        <fullName evidence="3">HPt domain-containing protein</fullName>
    </recommendedName>
</protein>
<dbReference type="InterPro" id="IPR036641">
    <property type="entry name" value="HPT_dom_sf"/>
</dbReference>
<accession>A0ABP8Q1X2</accession>
<organism evidence="4 5">
    <name type="scientific">Pseudaeromonas paramecii</name>
    <dbReference type="NCBI Taxonomy" id="2138166"/>
    <lineage>
        <taxon>Bacteria</taxon>
        <taxon>Pseudomonadati</taxon>
        <taxon>Pseudomonadota</taxon>
        <taxon>Gammaproteobacteria</taxon>
        <taxon>Aeromonadales</taxon>
        <taxon>Aeromonadaceae</taxon>
        <taxon>Pseudaeromonas</taxon>
    </lineage>
</organism>
<proteinExistence type="predicted"/>
<dbReference type="SUPFAM" id="SSF47226">
    <property type="entry name" value="Histidine-containing phosphotransfer domain, HPT domain"/>
    <property type="match status" value="1"/>
</dbReference>
<keyword evidence="1" id="KW-0902">Two-component regulatory system</keyword>
<gene>
    <name evidence="4" type="ORF">GCM10023095_08260</name>
</gene>
<evidence type="ECO:0000256" key="2">
    <source>
        <dbReference type="PROSITE-ProRule" id="PRU00110"/>
    </source>
</evidence>
<dbReference type="Gene3D" id="1.20.120.160">
    <property type="entry name" value="HPT domain"/>
    <property type="match status" value="1"/>
</dbReference>
<dbReference type="InterPro" id="IPR008207">
    <property type="entry name" value="Sig_transdc_His_kin_Hpt_dom"/>
</dbReference>
<feature type="domain" description="HPt" evidence="3">
    <location>
        <begin position="17"/>
        <end position="114"/>
    </location>
</feature>
<feature type="modified residue" description="Phosphohistidine" evidence="2">
    <location>
        <position position="56"/>
    </location>
</feature>
<evidence type="ECO:0000256" key="1">
    <source>
        <dbReference type="ARBA" id="ARBA00023012"/>
    </source>
</evidence>
<sequence>MEWISREVFARLGQDTGEELLPALVQIFVEDGQQNLLAIDNALASHDAEELCLLAHTLKSVCATYGALVCRDHAQSLEQACRRRDWLIIQQWVTQLKTSLPHSLMAIQDLVSEPRLMQG</sequence>
<evidence type="ECO:0000313" key="4">
    <source>
        <dbReference type="EMBL" id="GAA4495317.1"/>
    </source>
</evidence>
<keyword evidence="2" id="KW-0597">Phosphoprotein</keyword>
<dbReference type="PROSITE" id="PS50894">
    <property type="entry name" value="HPT"/>
    <property type="match status" value="1"/>
</dbReference>
<comment type="caution">
    <text evidence="4">The sequence shown here is derived from an EMBL/GenBank/DDBJ whole genome shotgun (WGS) entry which is preliminary data.</text>
</comment>
<dbReference type="EMBL" id="BAABFC010000006">
    <property type="protein sequence ID" value="GAA4495317.1"/>
    <property type="molecule type" value="Genomic_DNA"/>
</dbReference>
<dbReference type="Proteomes" id="UP001501321">
    <property type="component" value="Unassembled WGS sequence"/>
</dbReference>
<name>A0ABP8Q1X2_9GAMM</name>
<reference evidence="5" key="1">
    <citation type="journal article" date="2019" name="Int. J. Syst. Evol. Microbiol.">
        <title>The Global Catalogue of Microorganisms (GCM) 10K type strain sequencing project: providing services to taxonomists for standard genome sequencing and annotation.</title>
        <authorList>
            <consortium name="The Broad Institute Genomics Platform"/>
            <consortium name="The Broad Institute Genome Sequencing Center for Infectious Disease"/>
            <person name="Wu L."/>
            <person name="Ma J."/>
        </authorList>
    </citation>
    <scope>NUCLEOTIDE SEQUENCE [LARGE SCALE GENOMIC DNA]</scope>
    <source>
        <strain evidence="5">JCM 32226</strain>
    </source>
</reference>
<evidence type="ECO:0000313" key="5">
    <source>
        <dbReference type="Proteomes" id="UP001501321"/>
    </source>
</evidence>